<gene>
    <name evidence="1" type="ORF">SAMN05216481_11755</name>
</gene>
<dbReference type="AlphaFoldDB" id="A0A1H9JE55"/>
<evidence type="ECO:0000313" key="2">
    <source>
        <dbReference type="Proteomes" id="UP000199055"/>
    </source>
</evidence>
<reference evidence="1 2" key="1">
    <citation type="submission" date="2016-10" db="EMBL/GenBank/DDBJ databases">
        <authorList>
            <person name="de Groot N.N."/>
        </authorList>
    </citation>
    <scope>NUCLEOTIDE SEQUENCE [LARGE SCALE GENOMIC DNA]</scope>
    <source>
        <strain evidence="1 2">CGMCC 4.3519</strain>
    </source>
</reference>
<keyword evidence="2" id="KW-1185">Reference proteome</keyword>
<organism evidence="1 2">
    <name type="scientific">Streptomyces radiopugnans</name>
    <dbReference type="NCBI Taxonomy" id="403935"/>
    <lineage>
        <taxon>Bacteria</taxon>
        <taxon>Bacillati</taxon>
        <taxon>Actinomycetota</taxon>
        <taxon>Actinomycetes</taxon>
        <taxon>Kitasatosporales</taxon>
        <taxon>Streptomycetaceae</taxon>
        <taxon>Streptomyces</taxon>
    </lineage>
</organism>
<name>A0A1H9JE55_9ACTN</name>
<accession>A0A1H9JE55</accession>
<evidence type="ECO:0000313" key="1">
    <source>
        <dbReference type="EMBL" id="SEQ85053.1"/>
    </source>
</evidence>
<protein>
    <submittedName>
        <fullName evidence="1">Uncharacterized protein</fullName>
    </submittedName>
</protein>
<proteinExistence type="predicted"/>
<dbReference type="RefSeq" id="WP_245770281.1">
    <property type="nucleotide sequence ID" value="NZ_FOET01000017.1"/>
</dbReference>
<sequence>MTGTVPTGVPTGTVIGLDPGPGGLREADHLLHALARHLPLPETAFACTHRVPDAPGRVSLSLALPDAAAAEAALDRLAAAGGSLGALPADVRAVLGSRRLPLPDTTDGYGAAPEGWTAARAAAAEGTARTGGRAVVFPGSAGLPTVLTVGELLERSAVTAVEVLGGTPADPTVELDTRSHLRPEWRAGVLVLKLVPARGGYLPFDLPDPHPCCAVHG</sequence>
<dbReference type="Proteomes" id="UP000199055">
    <property type="component" value="Unassembled WGS sequence"/>
</dbReference>
<dbReference type="EMBL" id="FOET01000017">
    <property type="protein sequence ID" value="SEQ85053.1"/>
    <property type="molecule type" value="Genomic_DNA"/>
</dbReference>